<keyword evidence="1" id="KW-0812">Transmembrane</keyword>
<feature type="transmembrane region" description="Helical" evidence="1">
    <location>
        <begin position="35"/>
        <end position="54"/>
    </location>
</feature>
<feature type="transmembrane region" description="Helical" evidence="1">
    <location>
        <begin position="60"/>
        <end position="81"/>
    </location>
</feature>
<keyword evidence="3" id="KW-1185">Reference proteome</keyword>
<keyword evidence="1" id="KW-0472">Membrane</keyword>
<dbReference type="eggNOG" id="ENOG502ZYSP">
    <property type="taxonomic scope" value="Bacteria"/>
</dbReference>
<proteinExistence type="predicted"/>
<dbReference type="RefSeq" id="WP_014321720.1">
    <property type="nucleotide sequence ID" value="NC_016803.1"/>
</dbReference>
<reference evidence="2 3" key="1">
    <citation type="journal article" date="2011" name="J. Bacteriol.">
        <title>Genome sequence of the mercury-methylating strain Desulfovibrio desulfuricans ND132.</title>
        <authorList>
            <person name="Brown S.D."/>
            <person name="Gilmour C.C."/>
            <person name="Kucken A.M."/>
            <person name="Wall J.D."/>
            <person name="Elias D.A."/>
            <person name="Brandt C.C."/>
            <person name="Podar M."/>
            <person name="Chertkov O."/>
            <person name="Held B."/>
            <person name="Bruce D.C."/>
            <person name="Detter J.C."/>
            <person name="Tapia R."/>
            <person name="Han C.S."/>
            <person name="Goodwin L.A."/>
            <person name="Cheng J.F."/>
            <person name="Pitluck S."/>
            <person name="Woyke T."/>
            <person name="Mikhailova N."/>
            <person name="Ivanova N.N."/>
            <person name="Han J."/>
            <person name="Lucas S."/>
            <person name="Lapidus A.L."/>
            <person name="Land M.L."/>
            <person name="Hauser L.J."/>
            <person name="Palumbo A.V."/>
        </authorList>
    </citation>
    <scope>NUCLEOTIDE SEQUENCE [LARGE SCALE GENOMIC DNA]</scope>
    <source>
        <strain evidence="2 3">ND132</strain>
    </source>
</reference>
<evidence type="ECO:0000313" key="2">
    <source>
        <dbReference type="EMBL" id="EGB14292.1"/>
    </source>
</evidence>
<dbReference type="STRING" id="641491.DND132_1079"/>
<keyword evidence="1" id="KW-1133">Transmembrane helix</keyword>
<dbReference type="Proteomes" id="UP000007845">
    <property type="component" value="Chromosome"/>
</dbReference>
<name>F0JBH3_9BACT</name>
<protein>
    <submittedName>
        <fullName evidence="2">Uncharacterized protein</fullName>
    </submittedName>
</protein>
<accession>F0JBH3</accession>
<gene>
    <name evidence="2" type="ORF">DND132_1079</name>
</gene>
<feature type="transmembrane region" description="Helical" evidence="1">
    <location>
        <begin position="141"/>
        <end position="159"/>
    </location>
</feature>
<dbReference type="OrthoDB" id="6194874at2"/>
<dbReference type="EMBL" id="CP003220">
    <property type="protein sequence ID" value="EGB14292.1"/>
    <property type="molecule type" value="Genomic_DNA"/>
</dbReference>
<evidence type="ECO:0000313" key="3">
    <source>
        <dbReference type="Proteomes" id="UP000007845"/>
    </source>
</evidence>
<organism evidence="2 3">
    <name type="scientific">Pseudodesulfovibrio mercurii</name>
    <dbReference type="NCBI Taxonomy" id="641491"/>
    <lineage>
        <taxon>Bacteria</taxon>
        <taxon>Pseudomonadati</taxon>
        <taxon>Thermodesulfobacteriota</taxon>
        <taxon>Desulfovibrionia</taxon>
        <taxon>Desulfovibrionales</taxon>
        <taxon>Desulfovibrionaceae</taxon>
    </lineage>
</organism>
<dbReference type="KEGG" id="ddn:DND132_1079"/>
<dbReference type="HOGENOM" id="CLU_1401469_0_0_7"/>
<evidence type="ECO:0000256" key="1">
    <source>
        <dbReference type="SAM" id="Phobius"/>
    </source>
</evidence>
<feature type="transmembrane region" description="Helical" evidence="1">
    <location>
        <begin position="116"/>
        <end position="134"/>
    </location>
</feature>
<sequence length="161" mass="17272">MDIILQIWGGSCYLLNKIGFCGAERSSTPEGDRQWRLWSWGIFLAGLPAWVAVFAMERNWIAASVEAGGSPAMLMGFIIALRGRGHEPRWLDLLARWSVVLGLGASLHDFGGITTLTQVFELCVAAGFLMGAYLSAKGSALGYLGFILGNLGCAALMGSQE</sequence>
<dbReference type="AlphaFoldDB" id="F0JBH3"/>